<organism evidence="1 2">
    <name type="scientific">Penicillium nordicum</name>
    <dbReference type="NCBI Taxonomy" id="229535"/>
    <lineage>
        <taxon>Eukaryota</taxon>
        <taxon>Fungi</taxon>
        <taxon>Dikarya</taxon>
        <taxon>Ascomycota</taxon>
        <taxon>Pezizomycotina</taxon>
        <taxon>Eurotiomycetes</taxon>
        <taxon>Eurotiomycetidae</taxon>
        <taxon>Eurotiales</taxon>
        <taxon>Aspergillaceae</taxon>
        <taxon>Penicillium</taxon>
    </lineage>
</organism>
<accession>A0A0M8PA01</accession>
<evidence type="ECO:0000313" key="1">
    <source>
        <dbReference type="EMBL" id="KOS43791.1"/>
    </source>
</evidence>
<dbReference type="Proteomes" id="UP000037696">
    <property type="component" value="Unassembled WGS sequence"/>
</dbReference>
<dbReference type="AlphaFoldDB" id="A0A0M8PA01"/>
<protein>
    <submittedName>
        <fullName evidence="1">Uncharacterized protein</fullName>
    </submittedName>
</protein>
<proteinExistence type="predicted"/>
<name>A0A0M8PA01_9EURO</name>
<keyword evidence="2" id="KW-1185">Reference proteome</keyword>
<sequence length="117" mass="13372">MSMFMSIASVVLIRNYQGHFPKTASFLTLINRPKSWRCMGTKSLIFMELTAPSYSMPSWLQYTCIERPESGLKPGLIQAFVIERYTPSYWYLVVSSLFLYSNISPPKLGGVSFFSFS</sequence>
<comment type="caution">
    <text evidence="1">The sequence shown here is derived from an EMBL/GenBank/DDBJ whole genome shotgun (WGS) entry which is preliminary data.</text>
</comment>
<evidence type="ECO:0000313" key="2">
    <source>
        <dbReference type="Proteomes" id="UP000037696"/>
    </source>
</evidence>
<dbReference type="EMBL" id="LHQQ01000073">
    <property type="protein sequence ID" value="KOS43791.1"/>
    <property type="molecule type" value="Genomic_DNA"/>
</dbReference>
<gene>
    <name evidence="1" type="ORF">ACN38_g5282</name>
</gene>
<reference evidence="1 2" key="1">
    <citation type="submission" date="2015-08" db="EMBL/GenBank/DDBJ databases">
        <title>Genome sequencing of Penicillium nordicum.</title>
        <authorList>
            <person name="Nguyen H.D."/>
            <person name="Seifert K.A."/>
        </authorList>
    </citation>
    <scope>NUCLEOTIDE SEQUENCE [LARGE SCALE GENOMIC DNA]</scope>
    <source>
        <strain evidence="1 2">DAOMC 185683</strain>
    </source>
</reference>